<dbReference type="InterPro" id="IPR023213">
    <property type="entry name" value="CAT-like_dom_sf"/>
</dbReference>
<keyword evidence="4" id="KW-0597">Phosphoprotein</keyword>
<dbReference type="InterPro" id="IPR000873">
    <property type="entry name" value="AMP-dep_synth/lig_dom"/>
</dbReference>
<feature type="domain" description="Carrier" evidence="7">
    <location>
        <begin position="2805"/>
        <end position="2880"/>
    </location>
</feature>
<dbReference type="GO" id="GO:0005829">
    <property type="term" value="C:cytosol"/>
    <property type="evidence" value="ECO:0007669"/>
    <property type="project" value="TreeGrafter"/>
</dbReference>
<dbReference type="CDD" id="cd05930">
    <property type="entry name" value="A_NRPS"/>
    <property type="match status" value="1"/>
</dbReference>
<dbReference type="CDD" id="cd17646">
    <property type="entry name" value="A_NRPS_AB3403-like"/>
    <property type="match status" value="1"/>
</dbReference>
<evidence type="ECO:0000313" key="8">
    <source>
        <dbReference type="EMBL" id="SIO49511.1"/>
    </source>
</evidence>
<dbReference type="InterPro" id="IPR040097">
    <property type="entry name" value="FAAL/FAAC"/>
</dbReference>
<dbReference type="GO" id="GO:0071766">
    <property type="term" value="P:Actinobacterium-type cell wall biogenesis"/>
    <property type="evidence" value="ECO:0007669"/>
    <property type="project" value="UniProtKB-ARBA"/>
</dbReference>
<dbReference type="InterPro" id="IPR029058">
    <property type="entry name" value="AB_hydrolase_fold"/>
</dbReference>
<dbReference type="Gene3D" id="3.40.50.1820">
    <property type="entry name" value="alpha/beta hydrolase"/>
    <property type="match status" value="1"/>
</dbReference>
<dbReference type="Pfam" id="PF13193">
    <property type="entry name" value="AMP-binding_C"/>
    <property type="match status" value="2"/>
</dbReference>
<dbReference type="InterPro" id="IPR042099">
    <property type="entry name" value="ANL_N_sf"/>
</dbReference>
<reference evidence="8 9" key="1">
    <citation type="submission" date="2016-11" db="EMBL/GenBank/DDBJ databases">
        <authorList>
            <person name="Jaros S."/>
            <person name="Januszkiewicz K."/>
            <person name="Wedrychowicz H."/>
        </authorList>
    </citation>
    <scope>NUCLEOTIDE SEQUENCE [LARGE SCALE GENOMIC DNA]</scope>
    <source>
        <strain evidence="8 9">GAS86</strain>
    </source>
</reference>
<keyword evidence="3" id="KW-0596">Phosphopantetheine</keyword>
<dbReference type="InterPro" id="IPR010071">
    <property type="entry name" value="AA_adenyl_dom"/>
</dbReference>
<evidence type="ECO:0000256" key="5">
    <source>
        <dbReference type="ARBA" id="ARBA00022832"/>
    </source>
</evidence>
<feature type="domain" description="Carrier" evidence="7">
    <location>
        <begin position="1747"/>
        <end position="1823"/>
    </location>
</feature>
<dbReference type="GO" id="GO:0009239">
    <property type="term" value="P:enterobactin biosynthetic process"/>
    <property type="evidence" value="ECO:0007669"/>
    <property type="project" value="TreeGrafter"/>
</dbReference>
<dbReference type="SMART" id="SM00823">
    <property type="entry name" value="PKS_PP"/>
    <property type="match status" value="3"/>
</dbReference>
<dbReference type="FunFam" id="3.40.50.12780:FF:000013">
    <property type="entry name" value="Long-chain-fatty-acid--AMP ligase FadD32"/>
    <property type="match status" value="1"/>
</dbReference>
<dbReference type="InterPro" id="IPR001242">
    <property type="entry name" value="Condensation_dom"/>
</dbReference>
<dbReference type="Gene3D" id="3.30.559.30">
    <property type="entry name" value="Nonribosomal peptide synthetase, condensation domain"/>
    <property type="match status" value="2"/>
</dbReference>
<dbReference type="EMBL" id="FSRM01000002">
    <property type="protein sequence ID" value="SIO49511.1"/>
    <property type="molecule type" value="Genomic_DNA"/>
</dbReference>
<keyword evidence="6" id="KW-0443">Lipid metabolism</keyword>
<dbReference type="Gene3D" id="1.10.1200.10">
    <property type="entry name" value="ACP-like"/>
    <property type="match status" value="2"/>
</dbReference>
<evidence type="ECO:0000256" key="1">
    <source>
        <dbReference type="ARBA" id="ARBA00001957"/>
    </source>
</evidence>
<dbReference type="GO" id="GO:0009366">
    <property type="term" value="C:enterobactin synthetase complex"/>
    <property type="evidence" value="ECO:0007669"/>
    <property type="project" value="TreeGrafter"/>
</dbReference>
<dbReference type="Gene3D" id="3.40.50.980">
    <property type="match status" value="4"/>
</dbReference>
<dbReference type="FunFam" id="1.10.1200.10:FF:000016">
    <property type="entry name" value="Non-ribosomal peptide synthase"/>
    <property type="match status" value="1"/>
</dbReference>
<evidence type="ECO:0000256" key="6">
    <source>
        <dbReference type="ARBA" id="ARBA00023098"/>
    </source>
</evidence>
<dbReference type="Pfam" id="PF00668">
    <property type="entry name" value="Condensation"/>
    <property type="match status" value="2"/>
</dbReference>
<dbReference type="FunFam" id="3.40.50.980:FF:000001">
    <property type="entry name" value="Non-ribosomal peptide synthetase"/>
    <property type="match status" value="1"/>
</dbReference>
<dbReference type="Gene3D" id="2.30.38.10">
    <property type="entry name" value="Luciferase, Domain 3"/>
    <property type="match status" value="2"/>
</dbReference>
<dbReference type="PROSITE" id="PS50075">
    <property type="entry name" value="CARRIER"/>
    <property type="match status" value="3"/>
</dbReference>
<dbReference type="GO" id="GO:0031177">
    <property type="term" value="F:phosphopantetheine binding"/>
    <property type="evidence" value="ECO:0007669"/>
    <property type="project" value="InterPro"/>
</dbReference>
<protein>
    <submittedName>
        <fullName evidence="8">Amino acid adenylation domain-containing protein</fullName>
    </submittedName>
</protein>
<evidence type="ECO:0000256" key="3">
    <source>
        <dbReference type="ARBA" id="ARBA00022450"/>
    </source>
</evidence>
<dbReference type="Pfam" id="PF00550">
    <property type="entry name" value="PP-binding"/>
    <property type="match status" value="3"/>
</dbReference>
<dbReference type="FunFam" id="3.30.300.30:FF:000010">
    <property type="entry name" value="Enterobactin synthetase component F"/>
    <property type="match status" value="1"/>
</dbReference>
<dbReference type="Gene3D" id="3.30.300.30">
    <property type="match status" value="3"/>
</dbReference>
<evidence type="ECO:0000313" key="9">
    <source>
        <dbReference type="Proteomes" id="UP000184693"/>
    </source>
</evidence>
<dbReference type="FunFam" id="3.40.50.980:FF:000002">
    <property type="entry name" value="Enterobactin synthetase component F"/>
    <property type="match status" value="1"/>
</dbReference>
<dbReference type="Gene3D" id="3.40.50.12780">
    <property type="entry name" value="N-terminal domain of ligase-like"/>
    <property type="match status" value="1"/>
</dbReference>
<accession>A0A1N6JZ46</accession>
<dbReference type="PROSITE" id="PS00012">
    <property type="entry name" value="PHOSPHOPANTETHEINE"/>
    <property type="match status" value="2"/>
</dbReference>
<dbReference type="GO" id="GO:0008610">
    <property type="term" value="P:lipid biosynthetic process"/>
    <property type="evidence" value="ECO:0007669"/>
    <property type="project" value="InterPro"/>
</dbReference>
<dbReference type="SUPFAM" id="SSF52777">
    <property type="entry name" value="CoA-dependent acyltransferases"/>
    <property type="match status" value="4"/>
</dbReference>
<dbReference type="PROSITE" id="PS00455">
    <property type="entry name" value="AMP_BINDING"/>
    <property type="match status" value="3"/>
</dbReference>
<name>A0A1N6JZ46_9BURK</name>
<dbReference type="Pfam" id="PF00501">
    <property type="entry name" value="AMP-binding"/>
    <property type="match status" value="3"/>
</dbReference>
<keyword evidence="5" id="KW-0276">Fatty acid metabolism</keyword>
<dbReference type="NCBIfam" id="NF003417">
    <property type="entry name" value="PRK04813.1"/>
    <property type="match status" value="4"/>
</dbReference>
<dbReference type="FunFam" id="1.10.1200.10:FF:000005">
    <property type="entry name" value="Nonribosomal peptide synthetase 1"/>
    <property type="match status" value="1"/>
</dbReference>
<dbReference type="GO" id="GO:0043041">
    <property type="term" value="P:amino acid activation for nonribosomal peptide biosynthetic process"/>
    <property type="evidence" value="ECO:0007669"/>
    <property type="project" value="TreeGrafter"/>
</dbReference>
<sequence length="2899" mass="313225">MAQNIGTRLRPSTNANAVRVVNAAKIERVGDALPESPQRARPATRDGEMTENMIERLRALSVSRATGTALVTLDASGEKRYDYAGLDRRARAIGAVLHGVDGEADAEAAHMPPRALLLMDSGVDYVAAFFGCLYAGVIAVPAYPPESLRGQHLSRLESIAADAGASFILTTAALAGKLRDAFEKIAPRAEIIMVDTLDLGSDASSSFEPHRAVPSDIAFLQYTSGSTSAPKGVMVTHGSLWANELAIREGLGVRENDVFVSWLPLYHDMGLIGTLSQPVFSGIPLVLMSPQYFLERPVRWLEAIARHRGTISGGPDFAYRLCADRVSEEQRAALDLSSWRLAFSGSEPVRKATLEVFAGRFAGVGFDPHALFPCYGLAEATLYVSGIAPGSGPRAPSFSATGLAAGRAEGEGAGDGDGIPIVSCGKPVNGHALAIVDSESGIELGAGQIGEILVRGPSVAAGYWRRPEDSARTFVERDGSRWLRTGDLGFLHEGELYVAGRIKDLLIVRGRNVYPQDLELAIEREVELVRRGRVAAFAVEIDGQEGIGIAAEVSRNMQKLAPAEAISAALSEAVALACGEPAGVVVLLNPGGLPKTSSGKVQRAACVRGWQQRSLDAYAYFEQGRRVESNALRDDGATVAESALLAPLAGFEQELAALWRDALSLPQERPAREDSFFALGGSSLAAVQLAASARARWAIDYTPRDVFGAPVFRDAAALIEQRSAQGAVSPELVVARLSDDQRTQTRASDAQRGLWLTWHHDPASAAYNMSGELHLTGELDLGALQRAFDDVVRRHEILRAHFTLGDDGEPVQVIEGGMRVLLPVTRLETGSPAAQREATLDALVEQVARQPFDLEHGPLLRAHLVSIGGREHRLLLALHHIIADGGSVNVLLTSLADAYRAQLAGAVSVVSSIEPQLQHVDYVAWERATLDSAALARQLEYWRTQLAADGDPAAAAQLFARPASSAAISVADVTSLAGHQRSLTFSLPARTAATLKRVGATRHASLFMTMLAVLNVTLQRLSGRHDIRVGAPMSLRKLPEAQSMIGYFVNLQVMRTRMNAHRDFGALVDAVRETVLAAQEHQDVPFDRLVSALLPNRASGAALFQVKLTEQQPFAEAAFAPLDARLHVLLNDAPHFDLALDFTRTGEAIDCLLAYDDTVFDTAFAERFAGLFTELAERLGGAPDTPLERHVASSVTELMHCGATTGRRASNVQNITNPQDAYTTQDVLALWDASVARHPERIALYDGKRSVTFGALDAAAEALAAQLDVLGVGDEARVGVLASRSIEQVLGMLAAFKAGATWVPFDPQMPPARIATQIADSGAVVLLHAGALPAALTSIASSISTLALQHDLTASSAYQIASTEPAPRSRRPPHADRAAYMIYTSGSTGEPKGVVVTHGGLANYVNGMLTTLQVDADASFAMVSTPAADLGHTVLFGALCSGRTLHLLAQDLAFNPDGFAHYMAEHRIGVLKIVPSHLAALLSAARPRDVLPTHALIAGGEATPAALLERLSALQPTCRIFNHYGPTETTIGIAMHALPKASQSGRDLPLGAPLPNAHIYLLDDRMEPVARGAEGELYLGGPGVARGYHGRAGLTAERFVPDPLVPGARLYRSGDRGRRGADGLLEYLGRVDDQVKIRGYRVEPREVEREILRVDGVQDVAVLTYDASSGKRLAAFVVTSRALDAVMVDAARALPDYMMPAETIARDALPLNANGKLDRAALQAVLDENRQVQFELTAGPDTTNVDAPRTATELTLAQIWAEVLGIEPGPIGRGQNFFEVGGDSILGLKVVAKARKAGLWLTPKQLFERRTLAELALHAESKGGAAKQDAHRQPSIKRLPDTVRARTEASFAQRRQWFLWQLAPESSAYHVTGGLWLGGELSAVALRKSLEAIVTRHEVLRTRFVADEAGRVEQQIDAHAQLDWREATLPAAQIDIAARAFASEPFDLAAGPLLRAALYCSEGEAGRSLLVLTLHHIVSDGWSIQVLLEELVAHYRAAVLSEPLTAHALPVQYADYAAWQREWLEAGEQEKQLAYWRDTLGTTHPVLALPTDAPRQAHASYTAGRHGVTLPPEPAQAVRECAQRSSTTPFMVLLAAFQALLHRYTGERDIRIGVPVANRNRVETEPLIGFFANTQVLRSQIDGATTLGTLLTQVRNAAEGAQAHQELPFDVLVDALRPERSLSHSPLFQVMFNHQRRDWRVLQQLPDLTIEPYRLPGTMAQFELMLDTREEEDGTLTLEFTYAQELFHESTVQRLTRHYQRLLEAFSRHTDGLNETVDAIVLADDTERSILADWSRNSTRYVGYEPVFRAFEHHATVHPDAAALLFGEQVLSYGELNAQANQLARWLRAQGVGVESRVGMAAHRSLEMVVALYAIMKAGAAYVPLDPSYPAERLAYMIDDSGIDLLLTHGGISLPEVDGVRRVELESIDADAYATSDLNDIPLHGANLAYVIYTSGSTGRPKGVGNRHDALWNRLVWMQQTYGLKRGETVLQKTPFSFDVSVWEFFWPLMVGARLAIAAPDAHRDPQRLAAAIRDYRVSTLHFVPSMLQAFIASGEASRCGETLARIVCSGEALPADLQVKVSQAMPQVVLHNLYGPTEAAIDVTAWTCVAEAGRPVPIGRPIAATQTWVLDARMEPVPQGVPGELYLGGAGLARGYLGRPGLTAERFVPDPLGGTPGARLYRTGDLVRWRADGALDYLGRLDHQVKIRGFRIELGEIEAALTAQTGVREAVVVAHDGRLIAYAVGESLDAAALRVQLARRLPDYMVPWRIIPLAAMPLNANGKVDRRALPQPSSEAASEVTWEAPREGVEAQLAAIWSMLLGAARVGRHDDFFALGGHSLLAVRLNARIALELNANLPLATLFEAATLHEQAAAIDRTRQGENNDEALRGLDLFIDTL</sequence>
<comment type="similarity">
    <text evidence="2">Belongs to the ATP-dependent AMP-binding enzyme family.</text>
</comment>
<proteinExistence type="inferred from homology"/>
<dbReference type="CDD" id="cd05931">
    <property type="entry name" value="FAAL"/>
    <property type="match status" value="1"/>
</dbReference>
<dbReference type="GO" id="GO:0072330">
    <property type="term" value="P:monocarboxylic acid biosynthetic process"/>
    <property type="evidence" value="ECO:0007669"/>
    <property type="project" value="UniProtKB-ARBA"/>
</dbReference>
<dbReference type="GO" id="GO:0006631">
    <property type="term" value="P:fatty acid metabolic process"/>
    <property type="evidence" value="ECO:0007669"/>
    <property type="project" value="UniProtKB-KW"/>
</dbReference>
<dbReference type="NCBIfam" id="TIGR01733">
    <property type="entry name" value="AA-adenyl-dom"/>
    <property type="match status" value="2"/>
</dbReference>
<dbReference type="InterPro" id="IPR020806">
    <property type="entry name" value="PKS_PP-bd"/>
</dbReference>
<dbReference type="PANTHER" id="PTHR45527">
    <property type="entry name" value="NONRIBOSOMAL PEPTIDE SYNTHETASE"/>
    <property type="match status" value="1"/>
</dbReference>
<dbReference type="SUPFAM" id="SSF47336">
    <property type="entry name" value="ACP-like"/>
    <property type="match status" value="3"/>
</dbReference>
<feature type="domain" description="Carrier" evidence="7">
    <location>
        <begin position="646"/>
        <end position="723"/>
    </location>
</feature>
<dbReference type="InterPro" id="IPR045851">
    <property type="entry name" value="AMP-bd_C_sf"/>
</dbReference>
<dbReference type="FunFam" id="3.40.50.12780:FF:000012">
    <property type="entry name" value="Non-ribosomal peptide synthetase"/>
    <property type="match status" value="1"/>
</dbReference>
<evidence type="ECO:0000259" key="7">
    <source>
        <dbReference type="PROSITE" id="PS50075"/>
    </source>
</evidence>
<comment type="cofactor">
    <cofactor evidence="1">
        <name>pantetheine 4'-phosphate</name>
        <dbReference type="ChEBI" id="CHEBI:47942"/>
    </cofactor>
</comment>
<dbReference type="InterPro" id="IPR006162">
    <property type="entry name" value="Ppantetheine_attach_site"/>
</dbReference>
<dbReference type="InterPro" id="IPR009081">
    <property type="entry name" value="PP-bd_ACP"/>
</dbReference>
<dbReference type="SUPFAM" id="SSF56801">
    <property type="entry name" value="Acetyl-CoA synthetase-like"/>
    <property type="match status" value="3"/>
</dbReference>
<dbReference type="Gene3D" id="3.30.559.10">
    <property type="entry name" value="Chloramphenicol acetyltransferase-like domain"/>
    <property type="match status" value="2"/>
</dbReference>
<organism evidence="8 9">
    <name type="scientific">Paraburkholderia phenazinium</name>
    <dbReference type="NCBI Taxonomy" id="60549"/>
    <lineage>
        <taxon>Bacteria</taxon>
        <taxon>Pseudomonadati</taxon>
        <taxon>Pseudomonadota</taxon>
        <taxon>Betaproteobacteria</taxon>
        <taxon>Burkholderiales</taxon>
        <taxon>Burkholderiaceae</taxon>
        <taxon>Paraburkholderia</taxon>
    </lineage>
</organism>
<dbReference type="CDD" id="cd19531">
    <property type="entry name" value="LCL_NRPS-like"/>
    <property type="match status" value="2"/>
</dbReference>
<dbReference type="FunFam" id="2.30.38.10:FF:000001">
    <property type="entry name" value="Non-ribosomal peptide synthetase PvdI"/>
    <property type="match status" value="1"/>
</dbReference>
<gene>
    <name evidence="8" type="ORF">SAMN05444168_5486</name>
</gene>
<dbReference type="PANTHER" id="PTHR45527:SF1">
    <property type="entry name" value="FATTY ACID SYNTHASE"/>
    <property type="match status" value="1"/>
</dbReference>
<dbReference type="Proteomes" id="UP000184693">
    <property type="component" value="Unassembled WGS sequence"/>
</dbReference>
<evidence type="ECO:0000256" key="4">
    <source>
        <dbReference type="ARBA" id="ARBA00022553"/>
    </source>
</evidence>
<evidence type="ECO:0000256" key="2">
    <source>
        <dbReference type="ARBA" id="ARBA00006432"/>
    </source>
</evidence>
<dbReference type="InterPro" id="IPR025110">
    <property type="entry name" value="AMP-bd_C"/>
</dbReference>
<dbReference type="GO" id="GO:0047527">
    <property type="term" value="F:2,3-dihydroxybenzoate-serine ligase activity"/>
    <property type="evidence" value="ECO:0007669"/>
    <property type="project" value="TreeGrafter"/>
</dbReference>
<dbReference type="InterPro" id="IPR036736">
    <property type="entry name" value="ACP-like_sf"/>
</dbReference>
<dbReference type="InterPro" id="IPR020845">
    <property type="entry name" value="AMP-binding_CS"/>
</dbReference>